<organism evidence="5 6">
    <name type="scientific">Candidatus Legionella polyplacis</name>
    <dbReference type="NCBI Taxonomy" id="2005262"/>
    <lineage>
        <taxon>Bacteria</taxon>
        <taxon>Pseudomonadati</taxon>
        <taxon>Pseudomonadota</taxon>
        <taxon>Gammaproteobacteria</taxon>
        <taxon>Legionellales</taxon>
        <taxon>Legionellaceae</taxon>
        <taxon>Legionella</taxon>
    </lineage>
</organism>
<dbReference type="PANTHER" id="PTHR33280:SF1">
    <property type="entry name" value="LARGE RIBOSOMAL SUBUNIT PROTEIN BL31C"/>
    <property type="match status" value="1"/>
</dbReference>
<dbReference type="PANTHER" id="PTHR33280">
    <property type="entry name" value="50S RIBOSOMAL PROTEIN L31, CHLOROPLASTIC"/>
    <property type="match status" value="1"/>
</dbReference>
<protein>
    <recommendedName>
        <fullName evidence="4">50S ribosomal protein L31</fullName>
    </recommendedName>
</protein>
<keyword evidence="6" id="KW-1185">Reference proteome</keyword>
<evidence type="ECO:0000256" key="2">
    <source>
        <dbReference type="ARBA" id="ARBA00022980"/>
    </source>
</evidence>
<evidence type="ECO:0000256" key="4">
    <source>
        <dbReference type="RuleBase" id="RU000564"/>
    </source>
</evidence>
<keyword evidence="2 4" id="KW-0689">Ribosomal protein</keyword>
<dbReference type="NCBIfam" id="NF000612">
    <property type="entry name" value="PRK00019.1"/>
    <property type="match status" value="1"/>
</dbReference>
<sequence>MKDLVHPKYTDIEVRCNCGYYFIVGSTLNKSLNIEICSQCHPFYTGTQKIVSAGGRVQKFIDRYKIK</sequence>
<dbReference type="Pfam" id="PF01197">
    <property type="entry name" value="Ribosomal_L31"/>
    <property type="match status" value="1"/>
</dbReference>
<dbReference type="RefSeq" id="WP_338521398.1">
    <property type="nucleotide sequence ID" value="NZ_CP135136.1"/>
</dbReference>
<dbReference type="NCBIfam" id="TIGR00105">
    <property type="entry name" value="L31"/>
    <property type="match status" value="1"/>
</dbReference>
<dbReference type="InterPro" id="IPR034704">
    <property type="entry name" value="Ribosomal_bL28/bL31-like_sf"/>
</dbReference>
<reference evidence="5" key="1">
    <citation type="submission" date="2023-09" db="EMBL/GenBank/DDBJ databases">
        <title>Genomes of two closely related lineages of the louse Polyplax serrata with different host specificities.</title>
        <authorList>
            <person name="Martinu J."/>
            <person name="Tarabai H."/>
            <person name="Stefka J."/>
            <person name="Hypsa V."/>
        </authorList>
    </citation>
    <scope>NUCLEOTIDE SEQUENCE [LARGE SCALE GENOMIC DNA]</scope>
    <source>
        <strain evidence="5">HR10_N</strain>
    </source>
</reference>
<dbReference type="EMBL" id="CP135136">
    <property type="protein sequence ID" value="WWR11921.1"/>
    <property type="molecule type" value="Genomic_DNA"/>
</dbReference>
<comment type="similarity">
    <text evidence="4">Belongs to the bacterial ribosomal protein bL31 family.</text>
</comment>
<evidence type="ECO:0000313" key="5">
    <source>
        <dbReference type="EMBL" id="WWR11921.1"/>
    </source>
</evidence>
<dbReference type="Gene3D" id="4.10.830.30">
    <property type="entry name" value="Ribosomal protein L31"/>
    <property type="match status" value="1"/>
</dbReference>
<dbReference type="GO" id="GO:0005840">
    <property type="term" value="C:ribosome"/>
    <property type="evidence" value="ECO:0007669"/>
    <property type="project" value="UniProtKB-KW"/>
</dbReference>
<dbReference type="PROSITE" id="PS01143">
    <property type="entry name" value="RIBOSOMAL_L31"/>
    <property type="match status" value="1"/>
</dbReference>
<gene>
    <name evidence="5" type="primary">rpmE</name>
    <name evidence="5" type="ORF">RQL38_02025</name>
</gene>
<keyword evidence="3 4" id="KW-0687">Ribonucleoprotein</keyword>
<evidence type="ECO:0000256" key="1">
    <source>
        <dbReference type="ARBA" id="ARBA00011838"/>
    </source>
</evidence>
<dbReference type="InterPro" id="IPR002150">
    <property type="entry name" value="Ribosomal_bL31"/>
</dbReference>
<dbReference type="InterPro" id="IPR042105">
    <property type="entry name" value="Ribosomal_bL31_sf"/>
</dbReference>
<accession>A0ABZ2GZW0</accession>
<dbReference type="SUPFAM" id="SSF143800">
    <property type="entry name" value="L28p-like"/>
    <property type="match status" value="1"/>
</dbReference>
<evidence type="ECO:0000313" key="6">
    <source>
        <dbReference type="Proteomes" id="UP001360424"/>
    </source>
</evidence>
<dbReference type="PRINTS" id="PR01249">
    <property type="entry name" value="RIBOSOMALL31"/>
</dbReference>
<evidence type="ECO:0000256" key="3">
    <source>
        <dbReference type="ARBA" id="ARBA00023274"/>
    </source>
</evidence>
<dbReference type="Proteomes" id="UP001360424">
    <property type="component" value="Chromosome"/>
</dbReference>
<proteinExistence type="inferred from homology"/>
<comment type="subunit">
    <text evidence="1">Part of the 50S ribosomal subunit.</text>
</comment>
<name>A0ABZ2GZW0_9GAMM</name>